<dbReference type="PANTHER" id="PTHR43630:SF1">
    <property type="entry name" value="POLY-BETA-1,6-N-ACETYL-D-GLUCOSAMINE SYNTHASE"/>
    <property type="match status" value="1"/>
</dbReference>
<accession>A0A9W6B5N5</accession>
<proteinExistence type="inferred from homology"/>
<protein>
    <submittedName>
        <fullName evidence="6">Glycosyl transferase family 2</fullName>
    </submittedName>
</protein>
<evidence type="ECO:0000259" key="5">
    <source>
        <dbReference type="Pfam" id="PF00535"/>
    </source>
</evidence>
<feature type="transmembrane region" description="Helical" evidence="4">
    <location>
        <begin position="6"/>
        <end position="29"/>
    </location>
</feature>
<name>A0A9W6B5N5_9FLAO</name>
<keyword evidence="3 6" id="KW-0808">Transferase</keyword>
<comment type="caution">
    <text evidence="6">The sequence shown here is derived from an EMBL/GenBank/DDBJ whole genome shotgun (WGS) entry which is preliminary data.</text>
</comment>
<dbReference type="RefSeq" id="WP_281753140.1">
    <property type="nucleotide sequence ID" value="NZ_BRVP01000006.1"/>
</dbReference>
<dbReference type="Proteomes" id="UP001143545">
    <property type="component" value="Unassembled WGS sequence"/>
</dbReference>
<reference evidence="6" key="1">
    <citation type="submission" date="2022-07" db="EMBL/GenBank/DDBJ databases">
        <title>Taxonomy of Novel Oxalotrophic and Methylotrophic Bacteria.</title>
        <authorList>
            <person name="Sahin N."/>
            <person name="Tani A."/>
        </authorList>
    </citation>
    <scope>NUCLEOTIDE SEQUENCE</scope>
    <source>
        <strain evidence="6">AM327</strain>
    </source>
</reference>
<dbReference type="AlphaFoldDB" id="A0A9W6B5N5"/>
<feature type="transmembrane region" description="Helical" evidence="4">
    <location>
        <begin position="283"/>
        <end position="303"/>
    </location>
</feature>
<dbReference type="Gene3D" id="3.90.550.10">
    <property type="entry name" value="Spore Coat Polysaccharide Biosynthesis Protein SpsA, Chain A"/>
    <property type="match status" value="1"/>
</dbReference>
<keyword evidence="7" id="KW-1185">Reference proteome</keyword>
<sequence length="370" mass="42213">MVTVLLYTLIAVVSVQCIYYLGVFSNFAFAKKKKDHNTQQLPPVSLVICAKNEAENLKRNLPSFCNQKYSAFEIVLINDSSSDDTLEVMEGFAEKYNNIKIVNVAHNETFWGKKKYALTLGIKVTSHNYLIFSDADCCPASENWLTEMAGCFTNEKTIVLGYGQYKKVKKSFLNALIRFETLITAMQYFGMAKIGSAYMGVGRNLAYHKEEFLKHNGFVNHMHIKSGDDDLFVNEAATSKNVTISYTPDSFTISEPKTSFKNWIAQKRRHVSTAKHYKFGHQLTLGLFYISQILFWILTITLLSLQTQLLLLGCVIGFRFLIQYLVVGFSAKKLQETSLIWLLPLYECILICFQLFIFIANTISKPVDWK</sequence>
<keyword evidence="2" id="KW-0328">Glycosyltransferase</keyword>
<evidence type="ECO:0000256" key="3">
    <source>
        <dbReference type="ARBA" id="ARBA00022679"/>
    </source>
</evidence>
<evidence type="ECO:0000256" key="2">
    <source>
        <dbReference type="ARBA" id="ARBA00022676"/>
    </source>
</evidence>
<dbReference type="EMBL" id="BRVP01000006">
    <property type="protein sequence ID" value="GLB52080.1"/>
    <property type="molecule type" value="Genomic_DNA"/>
</dbReference>
<dbReference type="InterPro" id="IPR029044">
    <property type="entry name" value="Nucleotide-diphossugar_trans"/>
</dbReference>
<dbReference type="PANTHER" id="PTHR43630">
    <property type="entry name" value="POLY-BETA-1,6-N-ACETYL-D-GLUCOSAMINE SYNTHASE"/>
    <property type="match status" value="1"/>
</dbReference>
<organism evidence="6 7">
    <name type="scientific">Neptunitalea chrysea</name>
    <dbReference type="NCBI Taxonomy" id="1647581"/>
    <lineage>
        <taxon>Bacteria</taxon>
        <taxon>Pseudomonadati</taxon>
        <taxon>Bacteroidota</taxon>
        <taxon>Flavobacteriia</taxon>
        <taxon>Flavobacteriales</taxon>
        <taxon>Flavobacteriaceae</taxon>
        <taxon>Neptunitalea</taxon>
    </lineage>
</organism>
<gene>
    <name evidence="6" type="ORF">NBRC110019_11190</name>
</gene>
<keyword evidence="4" id="KW-0812">Transmembrane</keyword>
<feature type="transmembrane region" description="Helical" evidence="4">
    <location>
        <begin position="339"/>
        <end position="360"/>
    </location>
</feature>
<feature type="transmembrane region" description="Helical" evidence="4">
    <location>
        <begin position="309"/>
        <end position="327"/>
    </location>
</feature>
<evidence type="ECO:0000313" key="6">
    <source>
        <dbReference type="EMBL" id="GLB52080.1"/>
    </source>
</evidence>
<dbReference type="SUPFAM" id="SSF53448">
    <property type="entry name" value="Nucleotide-diphospho-sugar transferases"/>
    <property type="match status" value="1"/>
</dbReference>
<keyword evidence="4" id="KW-0472">Membrane</keyword>
<feature type="domain" description="Glycosyltransferase 2-like" evidence="5">
    <location>
        <begin position="45"/>
        <end position="172"/>
    </location>
</feature>
<evidence type="ECO:0000313" key="7">
    <source>
        <dbReference type="Proteomes" id="UP001143545"/>
    </source>
</evidence>
<dbReference type="Pfam" id="PF00535">
    <property type="entry name" value="Glycos_transf_2"/>
    <property type="match status" value="1"/>
</dbReference>
<dbReference type="InterPro" id="IPR001173">
    <property type="entry name" value="Glyco_trans_2-like"/>
</dbReference>
<evidence type="ECO:0000256" key="1">
    <source>
        <dbReference type="ARBA" id="ARBA00006739"/>
    </source>
</evidence>
<evidence type="ECO:0000256" key="4">
    <source>
        <dbReference type="SAM" id="Phobius"/>
    </source>
</evidence>
<keyword evidence="4" id="KW-1133">Transmembrane helix</keyword>
<dbReference type="GO" id="GO:0016757">
    <property type="term" value="F:glycosyltransferase activity"/>
    <property type="evidence" value="ECO:0007669"/>
    <property type="project" value="UniProtKB-KW"/>
</dbReference>
<comment type="similarity">
    <text evidence="1">Belongs to the glycosyltransferase 2 family.</text>
</comment>